<dbReference type="OrthoDB" id="7801628at2"/>
<organism evidence="1 2">
    <name type="scientific">Donghicola tyrosinivorans</name>
    <dbReference type="NCBI Taxonomy" id="1652492"/>
    <lineage>
        <taxon>Bacteria</taxon>
        <taxon>Pseudomonadati</taxon>
        <taxon>Pseudomonadota</taxon>
        <taxon>Alphaproteobacteria</taxon>
        <taxon>Rhodobacterales</taxon>
        <taxon>Roseobacteraceae</taxon>
        <taxon>Donghicola</taxon>
    </lineage>
</organism>
<dbReference type="EMBL" id="PVTQ01000007">
    <property type="protein sequence ID" value="PRY88709.1"/>
    <property type="molecule type" value="Genomic_DNA"/>
</dbReference>
<gene>
    <name evidence="1" type="ORF">CLV74_10750</name>
</gene>
<sequence length="457" mass="49328">MAEKRDILAGSGEAEHVVLRARNGDVIRADETGLTLRLSDAVVADLRQRLFPAVELDALGDVDAWNLRQQGDWLMFEGNLPGGGSARGYRRAVSGGAFLAEAAGPVLGVLSLGGARRALAISGRGDFPYHVVAPEDDIGAVGVSGLEAAIATDRAEGLREQSQDALLAAEVLHLRQKAGRGLPLILARTETDRAASLRQLADGLAYQNLMQAAQNLQGFAASLDKKASLLAVAVDFTLEDVLTPPQDFTHEMRALIEKLSQDFWALDLRPVPVLMVFDTNADQLRQAQWQLAVYGANLGPVFTMPSYALPYDSCQRLTDDGMRQRARTEAAAVFEIEAGRGWHAPVFLLAERAGKKAIRLSSNAVLPLVADQDDPFGAGARYGVEVMGPDGSLPVARVLVDPQEPRDLLVELDQRIPDGTRIRYAWDSAGAIRDSWHSAASPDVRRWALPAELEVHG</sequence>
<dbReference type="AlphaFoldDB" id="A0A2T0WPT3"/>
<accession>A0A2T0WPT3</accession>
<comment type="caution">
    <text evidence="1">The sequence shown here is derived from an EMBL/GenBank/DDBJ whole genome shotgun (WGS) entry which is preliminary data.</text>
</comment>
<name>A0A2T0WPT3_9RHOB</name>
<protein>
    <submittedName>
        <fullName evidence="1">Uncharacterized protein</fullName>
    </submittedName>
</protein>
<dbReference type="Proteomes" id="UP000238392">
    <property type="component" value="Unassembled WGS sequence"/>
</dbReference>
<proteinExistence type="predicted"/>
<evidence type="ECO:0000313" key="2">
    <source>
        <dbReference type="Proteomes" id="UP000238392"/>
    </source>
</evidence>
<keyword evidence="2" id="KW-1185">Reference proteome</keyword>
<dbReference type="RefSeq" id="WP_106264802.1">
    <property type="nucleotide sequence ID" value="NZ_PVTQ01000007.1"/>
</dbReference>
<evidence type="ECO:0000313" key="1">
    <source>
        <dbReference type="EMBL" id="PRY88709.1"/>
    </source>
</evidence>
<reference evidence="1 2" key="1">
    <citation type="submission" date="2018-03" db="EMBL/GenBank/DDBJ databases">
        <title>Genomic Encyclopedia of Archaeal and Bacterial Type Strains, Phase II (KMG-II): from individual species to whole genera.</title>
        <authorList>
            <person name="Goeker M."/>
        </authorList>
    </citation>
    <scope>NUCLEOTIDE SEQUENCE [LARGE SCALE GENOMIC DNA]</scope>
    <source>
        <strain evidence="1 2">DSM 100212</strain>
    </source>
</reference>